<accession>A0A6H0ZQK2</accession>
<dbReference type="EMBL" id="CP050899">
    <property type="protein sequence ID" value="QIX23122.1"/>
    <property type="molecule type" value="Genomic_DNA"/>
</dbReference>
<evidence type="ECO:0000313" key="2">
    <source>
        <dbReference type="EMBL" id="QIX23122.1"/>
    </source>
</evidence>
<protein>
    <submittedName>
        <fullName evidence="2">Uncharacterized protein</fullName>
    </submittedName>
</protein>
<evidence type="ECO:0000313" key="3">
    <source>
        <dbReference type="Proteomes" id="UP000500870"/>
    </source>
</evidence>
<dbReference type="InterPro" id="IPR027417">
    <property type="entry name" value="P-loop_NTPase"/>
</dbReference>
<dbReference type="Proteomes" id="UP000500870">
    <property type="component" value="Chromosome 3"/>
</dbReference>
<reference evidence="2 3" key="1">
    <citation type="submission" date="2020-04" db="EMBL/GenBank/DDBJ databases">
        <title>FDA dAtabase for Regulatory Grade micrObial Sequences (FDA-ARGOS): Supporting development and validation of Infectious Disease Dx tests.</title>
        <authorList>
            <person name="Sciortino C."/>
            <person name="Tallon L."/>
            <person name="Sadzewicz L."/>
            <person name="Vavikolanu K."/>
            <person name="Mehta A."/>
            <person name="Aluvathingal J."/>
            <person name="Nadendla S."/>
            <person name="Nandy P."/>
            <person name="Geyer C."/>
            <person name="Yan Y."/>
            <person name="Sichtig H."/>
        </authorList>
    </citation>
    <scope>NUCLEOTIDE SEQUENCE [LARGE SCALE GENOMIC DNA]</scope>
    <source>
        <strain evidence="2 3">FDAARGOS_633</strain>
    </source>
</reference>
<gene>
    <name evidence="2" type="ORF">FOB41_18245</name>
</gene>
<evidence type="ECO:0000256" key="1">
    <source>
        <dbReference type="SAM" id="MobiDB-lite"/>
    </source>
</evidence>
<feature type="compositionally biased region" description="Basic and acidic residues" evidence="1">
    <location>
        <begin position="813"/>
        <end position="826"/>
    </location>
</feature>
<proteinExistence type="predicted"/>
<feature type="region of interest" description="Disordered" evidence="1">
    <location>
        <begin position="795"/>
        <end position="826"/>
    </location>
</feature>
<name>A0A6H0ZQK2_9HYPH</name>
<organism evidence="2 3">
    <name type="scientific">Agrobacterium pusense</name>
    <dbReference type="NCBI Taxonomy" id="648995"/>
    <lineage>
        <taxon>Bacteria</taxon>
        <taxon>Pseudomonadati</taxon>
        <taxon>Pseudomonadota</taxon>
        <taxon>Alphaproteobacteria</taxon>
        <taxon>Hyphomicrobiales</taxon>
        <taxon>Rhizobiaceae</taxon>
        <taxon>Rhizobium/Agrobacterium group</taxon>
        <taxon>Agrobacterium</taxon>
    </lineage>
</organism>
<dbReference type="Gene3D" id="3.40.50.300">
    <property type="entry name" value="P-loop containing nucleotide triphosphate hydrolases"/>
    <property type="match status" value="1"/>
</dbReference>
<dbReference type="RefSeq" id="WP_136882919.1">
    <property type="nucleotide sequence ID" value="NZ_CP050899.1"/>
</dbReference>
<dbReference type="AlphaFoldDB" id="A0A6H0ZQK2"/>
<sequence length="1237" mass="139260">MKDEVVTLIRRFTPAAPQRGDWEFLSPDAGGAPVRWPAIDALYRTLILADPGAGKTFEALDRARKLTSKGQRAFFIRIEKLTESFENAFEVGSAEAFDGWLASTDEAWFFLDSVDEAQLDTPRAFEDAIRVFSTRIQTARARAHIVITSREDAWQALSDRTLIDDALPFEANDSDDEDPPEVRGEPEKKSAWMIFRLAPLDRDQVKLFASYHGVGDVDAFLTAVERARLMPLAERPFDLRALLRKWQADQALGSRLEVLQRLTDLQLAPLSMAGQSVRLDRDRARQGVRALAVAATLTAKNVIRLADGPSSPDRVDPKLVLPDWPDDEIDALLKTGVFDDIVYGSVRFRHREIRELLTAEWAASMIERPGGRQKIEPLFFRTSYDQEIIVPRLRPTLAWLILFDEQIRDHALAIAPEVATEGGDPSRLPTSIRRAMLADIVRRIAAEDEIAPWMDNAAITRIAAADLADETQALLQHYAGNDDAVFFLGRFVWQGAIKECVSVLGSIAADANRGLSARVAATRAVMTAGEDKDRQALKVAVLAADGPLDPRLLAEIIINVAATLENVDFLLAAIARVDSNARAGSGLRGSLTKFIDRLPLMIDTAQEQPLLHLIEGLDVLLSAEPHIEHHECCVSEKNAWLISAALHALGRLAAARACGALEPAAISILIKAQSVKFWGHNVNIEDKNRLTDLVPLWPELNDALYWRMVEERRARKSANGERLTDDWQLTAYERFWKFTGSDFGRVISWITTRELLDDRLVALSRSFSLYLERGKPDDWVSEIKLAVKDQPELEASLESKLNPPQQEEAGWQVEHRNWERKREREQRKASRDRAAWVSELQADPDRVRHPKSVTPGQMTNDHLHLLLSVNGEGWTRYDARSNWRSLDAEFGTDVAVAFRDAAAGHWRHYQVPLPSEGADRSSIPYALVFALVGLAIEAEETPDFYDKLTSQEAEQAFRYLTRELNGFPRWFEPLYRRHRDIGLRAVIRELTWELEITSSGPAINYILSDIVHHAPWLYADITPTLLAWLEDGKAVCDENLNYILTIMQSADVDRLEALARSRITVEPNGVQRPRWFAVWVGQDPEQAIPALQAELDGMAFDNATLFAQHFVVSLVGSRPRGEGTTEEFRTTAVHLKSLYVLMHRFIRAEDDIDRANTGVYSPDLRDHAQDARNMLFKLLAESPGEGTYWALKELANDHPDEKYRLWMAERARQRAIADGDEPVWSDADIHAFSSAAE</sequence>